<dbReference type="PANTHER" id="PTHR45033:SF2">
    <property type="entry name" value="ZINC-TYPE ALCOHOL DEHYDROGENASE-LIKE PROTEIN C1773.06C"/>
    <property type="match status" value="1"/>
</dbReference>
<dbReference type="AlphaFoldDB" id="A0A4P6JZW8"/>
<dbReference type="Gene3D" id="3.40.50.720">
    <property type="entry name" value="NAD(P)-binding Rossmann-like Domain"/>
    <property type="match status" value="1"/>
</dbReference>
<dbReference type="SMART" id="SM00829">
    <property type="entry name" value="PKS_ER"/>
    <property type="match status" value="1"/>
</dbReference>
<dbReference type="CDD" id="cd08276">
    <property type="entry name" value="MDR7"/>
    <property type="match status" value="1"/>
</dbReference>
<dbReference type="Pfam" id="PF00107">
    <property type="entry name" value="ADH_zinc_N"/>
    <property type="match status" value="1"/>
</dbReference>
<dbReference type="Pfam" id="PF08240">
    <property type="entry name" value="ADH_N"/>
    <property type="match status" value="1"/>
</dbReference>
<dbReference type="InterPro" id="IPR013149">
    <property type="entry name" value="ADH-like_C"/>
</dbReference>
<dbReference type="KEGG" id="kbs:EPA93_35815"/>
<dbReference type="InterPro" id="IPR036291">
    <property type="entry name" value="NAD(P)-bd_dom_sf"/>
</dbReference>
<organism evidence="2 3">
    <name type="scientific">Ktedonosporobacter rubrisoli</name>
    <dbReference type="NCBI Taxonomy" id="2509675"/>
    <lineage>
        <taxon>Bacteria</taxon>
        <taxon>Bacillati</taxon>
        <taxon>Chloroflexota</taxon>
        <taxon>Ktedonobacteria</taxon>
        <taxon>Ktedonobacterales</taxon>
        <taxon>Ktedonosporobacteraceae</taxon>
        <taxon>Ktedonosporobacter</taxon>
    </lineage>
</organism>
<protein>
    <submittedName>
        <fullName evidence="2">NAD(P)-dependent alcohol dehydrogenase</fullName>
    </submittedName>
</protein>
<reference evidence="2 3" key="1">
    <citation type="submission" date="2019-01" db="EMBL/GenBank/DDBJ databases">
        <title>Ktedonosporobacter rubrisoli SCAWS-G2.</title>
        <authorList>
            <person name="Huang Y."/>
            <person name="Yan B."/>
        </authorList>
    </citation>
    <scope>NUCLEOTIDE SEQUENCE [LARGE SCALE GENOMIC DNA]</scope>
    <source>
        <strain evidence="2 3">SCAWS-G2</strain>
    </source>
</reference>
<dbReference type="Proteomes" id="UP000290365">
    <property type="component" value="Chromosome"/>
</dbReference>
<dbReference type="EMBL" id="CP035758">
    <property type="protein sequence ID" value="QBD81052.1"/>
    <property type="molecule type" value="Genomic_DNA"/>
</dbReference>
<proteinExistence type="predicted"/>
<dbReference type="GO" id="GO:0016491">
    <property type="term" value="F:oxidoreductase activity"/>
    <property type="evidence" value="ECO:0007669"/>
    <property type="project" value="InterPro"/>
</dbReference>
<accession>A0A4P6JZW8</accession>
<dbReference type="InterPro" id="IPR020843">
    <property type="entry name" value="ER"/>
</dbReference>
<dbReference type="OrthoDB" id="648910at2"/>
<dbReference type="InterPro" id="IPR052711">
    <property type="entry name" value="Zinc_ADH-like"/>
</dbReference>
<feature type="domain" description="Enoyl reductase (ER)" evidence="1">
    <location>
        <begin position="11"/>
        <end position="333"/>
    </location>
</feature>
<gene>
    <name evidence="2" type="ORF">EPA93_35815</name>
</gene>
<dbReference type="InterPro" id="IPR011032">
    <property type="entry name" value="GroES-like_sf"/>
</dbReference>
<evidence type="ECO:0000313" key="2">
    <source>
        <dbReference type="EMBL" id="QBD81052.1"/>
    </source>
</evidence>
<sequence length="338" mass="36636">MYTWQLIDVQGTGQLQRIEQEQPQPGPGEVLVKMRAASLNHRDLYILEEMGTLKIAEPVIPLSDGAGEVAVCGEGSRRFQVGDRVVLPCFPHWLEGRPRQEVLPARGEPGTPGVLTDYLVAREEELLALPAYLTYAEGATLPVAGLTAWNALVSGRLQAGETVLIQGTGGVSVFGIQLAKASGARVIVTSRHDEKLARARELDADETINTTKTQHWDEEVQKLTAGRGADHILEVGGAETIARSLRSVSLGGYICLIGGLGGFSGPVEFSELRDRLAIVQTIYAGSRAVFAQLNDFIAQHKIHPIIDRSFPVEQAKEAFAYLAEGKHFGKVVITWPQA</sequence>
<keyword evidence="3" id="KW-1185">Reference proteome</keyword>
<evidence type="ECO:0000313" key="3">
    <source>
        <dbReference type="Proteomes" id="UP000290365"/>
    </source>
</evidence>
<name>A0A4P6JZW8_KTERU</name>
<dbReference type="SUPFAM" id="SSF51735">
    <property type="entry name" value="NAD(P)-binding Rossmann-fold domains"/>
    <property type="match status" value="1"/>
</dbReference>
<dbReference type="RefSeq" id="WP_129892114.1">
    <property type="nucleotide sequence ID" value="NZ_CP035758.1"/>
</dbReference>
<dbReference type="Gene3D" id="3.90.180.10">
    <property type="entry name" value="Medium-chain alcohol dehydrogenases, catalytic domain"/>
    <property type="match status" value="1"/>
</dbReference>
<evidence type="ECO:0000259" key="1">
    <source>
        <dbReference type="SMART" id="SM00829"/>
    </source>
</evidence>
<dbReference type="SUPFAM" id="SSF50129">
    <property type="entry name" value="GroES-like"/>
    <property type="match status" value="1"/>
</dbReference>
<dbReference type="PANTHER" id="PTHR45033">
    <property type="match status" value="1"/>
</dbReference>
<dbReference type="InterPro" id="IPR013154">
    <property type="entry name" value="ADH-like_N"/>
</dbReference>